<evidence type="ECO:0000313" key="2">
    <source>
        <dbReference type="Proteomes" id="UP000289954"/>
    </source>
</evidence>
<dbReference type="OrthoDB" id="2043087at2"/>
<gene>
    <name evidence="1" type="ORF">CBZ_16600</name>
</gene>
<protein>
    <submittedName>
        <fullName evidence="1">Uncharacterized protein</fullName>
    </submittedName>
</protein>
<organism evidence="1 2">
    <name type="scientific">Cellulomonas biazotea</name>
    <dbReference type="NCBI Taxonomy" id="1709"/>
    <lineage>
        <taxon>Bacteria</taxon>
        <taxon>Bacillati</taxon>
        <taxon>Actinomycetota</taxon>
        <taxon>Actinomycetes</taxon>
        <taxon>Micrococcales</taxon>
        <taxon>Cellulomonadaceae</taxon>
        <taxon>Cellulomonas</taxon>
    </lineage>
</organism>
<accession>A0A402DR58</accession>
<dbReference type="AlphaFoldDB" id="A0A402DR58"/>
<keyword evidence="2" id="KW-1185">Reference proteome</keyword>
<comment type="caution">
    <text evidence="1">The sequence shown here is derived from an EMBL/GenBank/DDBJ whole genome shotgun (WGS) entry which is preliminary data.</text>
</comment>
<proteinExistence type="predicted"/>
<reference evidence="1 2" key="1">
    <citation type="submission" date="2019-01" db="EMBL/GenBank/DDBJ databases">
        <title>Draft genome sequence of Cellulomonas takizawaensis strain TKZ-21.</title>
        <authorList>
            <person name="Yamamura H."/>
            <person name="Hayashi T."/>
            <person name="Hamada M."/>
            <person name="Serisawa Y."/>
            <person name="Matsuyama K."/>
            <person name="Nakagawa Y."/>
            <person name="Otoguro M."/>
            <person name="Yanagida F."/>
            <person name="Hayakawa M."/>
        </authorList>
    </citation>
    <scope>NUCLEOTIDE SEQUENCE [LARGE SCALE GENOMIC DNA]</scope>
    <source>
        <strain evidence="1 2">NBRC12680</strain>
    </source>
</reference>
<sequence length="160" mass="17472">MHVRVIELPACLMATTGPSPDADPFADDGLLTRFDAWFTARTEPLPLAPRDLMWFDDDAEALAWGYLLGPDDDGSPWDVVPFPGGLYAAAVCRDLDDQDGERVLADLRDWVDASPLDADESAARPVLFRITTPQAVADLLGHHQMELLVPCRLPAAMTDA</sequence>
<dbReference type="RefSeq" id="WP_130781200.1">
    <property type="nucleotide sequence ID" value="NZ_BIMR01000112.1"/>
</dbReference>
<name>A0A402DR58_9CELL</name>
<evidence type="ECO:0000313" key="1">
    <source>
        <dbReference type="EMBL" id="GCE76604.1"/>
    </source>
</evidence>
<dbReference type="EMBL" id="BIMR01000112">
    <property type="protein sequence ID" value="GCE76604.1"/>
    <property type="molecule type" value="Genomic_DNA"/>
</dbReference>
<dbReference type="Proteomes" id="UP000289954">
    <property type="component" value="Unassembled WGS sequence"/>
</dbReference>